<evidence type="ECO:0000313" key="2">
    <source>
        <dbReference type="Proteomes" id="UP000224213"/>
    </source>
</evidence>
<proteinExistence type="predicted"/>
<gene>
    <name evidence="1" type="ORF">SEA_TIMINATOR_52</name>
</gene>
<organism evidence="1 2">
    <name type="scientific">Arthrobacter phage Timinator</name>
    <dbReference type="NCBI Taxonomy" id="2024006"/>
    <lineage>
        <taxon>Viruses</taxon>
        <taxon>Duplodnaviria</taxon>
        <taxon>Heunggongvirae</taxon>
        <taxon>Uroviricota</taxon>
        <taxon>Caudoviricetes</taxon>
        <taxon>Berryhillviridae</taxon>
        <taxon>Marthavirus</taxon>
        <taxon>Marthavirus barretlemon</taxon>
    </lineage>
</organism>
<evidence type="ECO:0000313" key="1">
    <source>
        <dbReference type="EMBL" id="ASR78109.1"/>
    </source>
</evidence>
<dbReference type="EMBL" id="MF377441">
    <property type="protein sequence ID" value="ASR78109.1"/>
    <property type="molecule type" value="Genomic_DNA"/>
</dbReference>
<protein>
    <submittedName>
        <fullName evidence="1">Uncharacterized protein</fullName>
    </submittedName>
</protein>
<name>A0A222Z0T2_9CAUD</name>
<accession>A0A222Z0T2</accession>
<dbReference type="Proteomes" id="UP000224213">
    <property type="component" value="Segment"/>
</dbReference>
<reference evidence="1 2" key="1">
    <citation type="submission" date="2017-06" db="EMBL/GenBank/DDBJ databases">
        <authorList>
            <person name="Adair T.L."/>
            <person name="Chang J.P."/>
            <person name="Chiang A."/>
            <person name="Driver Y.D."/>
            <person name="Guynup T.A."/>
            <person name="Hanson B.S."/>
            <person name="Hastings J.L."/>
            <person name="Heimbuch M.D."/>
            <person name="Heller G.S."/>
            <person name="Kim M.J."/>
            <person name="Kowalski T.M."/>
            <person name="Lucas L."/>
            <person name="Mcmillin K.J."/>
            <person name="Mullen W.G."/>
            <person name="Peckinpah A.G."/>
            <person name="Reyes A."/>
            <person name="Sauser-Rojo S.L."/>
            <person name="Schmidt K.I."/>
            <person name="Scott K.A."/>
            <person name="Tateossian T.S."/>
            <person name="Willenborg H.M."/>
            <person name="Wilson K.M."/>
            <person name="Wong W.C."/>
            <person name="Wyatt K.R."/>
            <person name="Young A."/>
            <person name="Klyczek K."/>
            <person name="Garlena R.A."/>
            <person name="Russell D.A."/>
            <person name="Pope W.H."/>
            <person name="Jacobs-Sera D."/>
            <person name="Hendrix R.W."/>
            <person name="Hatfull G.F."/>
        </authorList>
    </citation>
    <scope>NUCLEOTIDE SEQUENCE [LARGE SCALE GENOMIC DNA]</scope>
</reference>
<sequence>MNMNSHCEHALNVRSVDLATGDQFCGDCGDVTELYTHQPDRLAGDDAVEAIAELLRRQGHKIGSVTAYGVQNVKPNAFWVNVRIVSDKERDGAAKTYSVIRTKNAATLTAFEGIGKASK</sequence>